<comment type="caution">
    <text evidence="1">The sequence shown here is derived from an EMBL/GenBank/DDBJ whole genome shotgun (WGS) entry which is preliminary data.</text>
</comment>
<organism evidence="1 2">
    <name type="scientific">Thermoflavimicrobium daqui</name>
    <dbReference type="NCBI Taxonomy" id="2137476"/>
    <lineage>
        <taxon>Bacteria</taxon>
        <taxon>Bacillati</taxon>
        <taxon>Bacillota</taxon>
        <taxon>Bacilli</taxon>
        <taxon>Bacillales</taxon>
        <taxon>Thermoactinomycetaceae</taxon>
        <taxon>Thermoflavimicrobium</taxon>
    </lineage>
</organism>
<dbReference type="AlphaFoldDB" id="A0A364K1D0"/>
<evidence type="ECO:0000313" key="1">
    <source>
        <dbReference type="EMBL" id="RAL21484.1"/>
    </source>
</evidence>
<keyword evidence="2" id="KW-1185">Reference proteome</keyword>
<sequence length="193" mass="22129">MGESLILSMLKRSMEEKCMVSVFTDRSQPDSCSVGFIHSLSSKQFAMKHVTPDGYNDGYILRRIEDIFRVDIAGEYERRLELIYTLQKQPYKDLMNAGVAFESDLFRACLVRAQDENLVVTICIDENDSQLNMVGFVKEMGSHEVTITRITSNGLDDGESTFYIEDIVKINCDTAEEKTCKLLFDHRKTLERK</sequence>
<protein>
    <submittedName>
        <fullName evidence="1">Uncharacterized protein</fullName>
    </submittedName>
</protein>
<dbReference type="Proteomes" id="UP000251213">
    <property type="component" value="Unassembled WGS sequence"/>
</dbReference>
<gene>
    <name evidence="1" type="ORF">DL897_16135</name>
</gene>
<name>A0A364K1D0_9BACL</name>
<reference evidence="1 2" key="2">
    <citation type="submission" date="2018-06" db="EMBL/GenBank/DDBJ databases">
        <authorList>
            <person name="Zhirakovskaya E."/>
        </authorList>
    </citation>
    <scope>NUCLEOTIDE SEQUENCE [LARGE SCALE GENOMIC DNA]</scope>
    <source>
        <strain evidence="1 2">FBKL4.011</strain>
    </source>
</reference>
<dbReference type="EMBL" id="QJKK01000013">
    <property type="protein sequence ID" value="RAL21484.1"/>
    <property type="molecule type" value="Genomic_DNA"/>
</dbReference>
<dbReference type="RefSeq" id="WP_113660157.1">
    <property type="nucleotide sequence ID" value="NZ_KZ845675.1"/>
</dbReference>
<dbReference type="OrthoDB" id="2989721at2"/>
<accession>A0A364K1D0</accession>
<evidence type="ECO:0000313" key="2">
    <source>
        <dbReference type="Proteomes" id="UP000251213"/>
    </source>
</evidence>
<proteinExistence type="predicted"/>
<reference evidence="1 2" key="1">
    <citation type="submission" date="2018-06" db="EMBL/GenBank/DDBJ databases">
        <title>Thermoflavimicrobium daqus sp. nov., a thermophilic microbe isolated from Moutai-flavour Daqu.</title>
        <authorList>
            <person name="Wang X."/>
            <person name="Zhou H."/>
        </authorList>
    </citation>
    <scope>NUCLEOTIDE SEQUENCE [LARGE SCALE GENOMIC DNA]</scope>
    <source>
        <strain evidence="1 2">FBKL4.011</strain>
    </source>
</reference>